<keyword evidence="7 9" id="KW-0675">Receptor</keyword>
<dbReference type="EMBL" id="MG816600">
    <property type="protein sequence ID" value="AXF48785.1"/>
    <property type="molecule type" value="mRNA"/>
</dbReference>
<protein>
    <submittedName>
        <fullName evidence="9">Odorant receptors OR38.2</fullName>
    </submittedName>
</protein>
<keyword evidence="8" id="KW-0807">Transducer</keyword>
<keyword evidence="6" id="KW-0472">Membrane</keyword>
<dbReference type="GO" id="GO:0016020">
    <property type="term" value="C:membrane"/>
    <property type="evidence" value="ECO:0007669"/>
    <property type="project" value="UniProtKB-SubCell"/>
</dbReference>
<keyword evidence="2" id="KW-0716">Sensory transduction</keyword>
<dbReference type="GO" id="GO:0005549">
    <property type="term" value="F:odorant binding"/>
    <property type="evidence" value="ECO:0007669"/>
    <property type="project" value="InterPro"/>
</dbReference>
<dbReference type="GO" id="GO:0007165">
    <property type="term" value="P:signal transduction"/>
    <property type="evidence" value="ECO:0007669"/>
    <property type="project" value="UniProtKB-KW"/>
</dbReference>
<name>A0A345BEW1_9NEOP</name>
<dbReference type="AlphaFoldDB" id="A0A345BEW1"/>
<evidence type="ECO:0000256" key="2">
    <source>
        <dbReference type="ARBA" id="ARBA00022606"/>
    </source>
</evidence>
<keyword evidence="5" id="KW-1133">Transmembrane helix</keyword>
<evidence type="ECO:0000256" key="1">
    <source>
        <dbReference type="ARBA" id="ARBA00004141"/>
    </source>
</evidence>
<evidence type="ECO:0000256" key="7">
    <source>
        <dbReference type="ARBA" id="ARBA00023170"/>
    </source>
</evidence>
<comment type="subcellular location">
    <subcellularLocation>
        <location evidence="1">Membrane</location>
        <topology evidence="1">Multi-pass membrane protein</topology>
    </subcellularLocation>
</comment>
<dbReference type="GO" id="GO:0004984">
    <property type="term" value="F:olfactory receptor activity"/>
    <property type="evidence" value="ECO:0007669"/>
    <property type="project" value="InterPro"/>
</dbReference>
<evidence type="ECO:0000256" key="6">
    <source>
        <dbReference type="ARBA" id="ARBA00023136"/>
    </source>
</evidence>
<evidence type="ECO:0000256" key="5">
    <source>
        <dbReference type="ARBA" id="ARBA00022989"/>
    </source>
</evidence>
<dbReference type="InterPro" id="IPR004117">
    <property type="entry name" value="7tm6_olfct_rcpt"/>
</dbReference>
<keyword evidence="3" id="KW-0812">Transmembrane</keyword>
<evidence type="ECO:0000313" key="9">
    <source>
        <dbReference type="EMBL" id="AXF48785.1"/>
    </source>
</evidence>
<evidence type="ECO:0000256" key="3">
    <source>
        <dbReference type="ARBA" id="ARBA00022692"/>
    </source>
</evidence>
<organism evidence="9">
    <name type="scientific">Lobesia botrana</name>
    <dbReference type="NCBI Taxonomy" id="209534"/>
    <lineage>
        <taxon>Eukaryota</taxon>
        <taxon>Metazoa</taxon>
        <taxon>Ecdysozoa</taxon>
        <taxon>Arthropoda</taxon>
        <taxon>Hexapoda</taxon>
        <taxon>Insecta</taxon>
        <taxon>Pterygota</taxon>
        <taxon>Neoptera</taxon>
        <taxon>Endopterygota</taxon>
        <taxon>Lepidoptera</taxon>
        <taxon>Glossata</taxon>
        <taxon>Ditrysia</taxon>
        <taxon>Tortricoidea</taxon>
        <taxon>Tortricidae</taxon>
        <taxon>Olethreutinae</taxon>
        <taxon>Olethreutini</taxon>
        <taxon>Lobesia</taxon>
    </lineage>
</organism>
<proteinExistence type="evidence at transcript level"/>
<sequence length="64" mass="7401">MDCFTGQKLINANKVFEDAVYTCRWEDFDVNNRKLVLLLLQNSQKTMRLSAGGWRPLVIPLLCL</sequence>
<dbReference type="Pfam" id="PF02949">
    <property type="entry name" value="7tm_6"/>
    <property type="match status" value="1"/>
</dbReference>
<accession>A0A345BEW1</accession>
<evidence type="ECO:0000256" key="8">
    <source>
        <dbReference type="ARBA" id="ARBA00023224"/>
    </source>
</evidence>
<evidence type="ECO:0000256" key="4">
    <source>
        <dbReference type="ARBA" id="ARBA00022725"/>
    </source>
</evidence>
<reference evidence="9" key="1">
    <citation type="journal article" date="2018" name="Comp. Biochem. Physiol. Part D Genomics Proteomics">
        <title>Analysis of the grapevine moth Lobesia botrana antennal transcriptome and expression of odorant-binding and chemosensory proteins.</title>
        <authorList>
            <person name="Rojas V."/>
            <person name="Jimenez H."/>
            <person name="Palma-Millanao R."/>
            <person name="Gonzalez-Gonzalez A."/>
            <person name="Machuca J."/>
            <person name="Godoy R."/>
            <person name="Ceballos R."/>
            <person name="Mutis A."/>
            <person name="Venthur H."/>
        </authorList>
    </citation>
    <scope>NUCLEOTIDE SEQUENCE</scope>
</reference>
<keyword evidence="4" id="KW-0552">Olfaction</keyword>